<dbReference type="NCBIfam" id="TIGR02264">
    <property type="entry name" value="gmx_para_CXXCG"/>
    <property type="match status" value="1"/>
</dbReference>
<accession>A0ABT5DG83</accession>
<sequence>MKFYRSWREPSPRYTGHLNAKHPWGLPGVEPCPTCRTGGGVGGLEYPCVDLSGLPLPERKKLSDPWPVSHEEFSRLRELVRPLAPRGAVLEPGTRFGPLVGSGSGYFGQLFMQDPWSIYARREALERLREAGAQGLQGCPLNVRFRANRPPELVELQLELHGRFHPDCLPAERKSPCPTCGNDFLKLPEHLILATESLPTLVDVFRLAAWPTLIIVTERWVNAVRHLELDGLIFQELEAR</sequence>
<reference evidence="1 2" key="1">
    <citation type="submission" date="2022-11" db="EMBL/GenBank/DDBJ databases">
        <title>Minimal conservation of predation-associated metabolite biosynthetic gene clusters underscores biosynthetic potential of Myxococcota including descriptions for ten novel species: Archangium lansinium sp. nov., Myxococcus landrumus sp. nov., Nannocystis bai.</title>
        <authorList>
            <person name="Ahearne A."/>
            <person name="Stevens C."/>
            <person name="Dowd S."/>
        </authorList>
    </citation>
    <scope>NUCLEOTIDE SEQUENCE [LARGE SCALE GENOMIC DNA]</scope>
    <source>
        <strain evidence="1 2">NCWAL01</strain>
    </source>
</reference>
<name>A0ABT5DG83_9BACT</name>
<comment type="caution">
    <text evidence="1">The sequence shown here is derived from an EMBL/GenBank/DDBJ whole genome shotgun (WGS) entry which is preliminary data.</text>
</comment>
<keyword evidence="2" id="KW-1185">Reference proteome</keyword>
<evidence type="ECO:0000313" key="2">
    <source>
        <dbReference type="Proteomes" id="UP001221838"/>
    </source>
</evidence>
<evidence type="ECO:0000313" key="1">
    <source>
        <dbReference type="EMBL" id="MDC0712676.1"/>
    </source>
</evidence>
<dbReference type="EMBL" id="JAQNDM010000002">
    <property type="protein sequence ID" value="MDC0712676.1"/>
    <property type="molecule type" value="Genomic_DNA"/>
</dbReference>
<dbReference type="Proteomes" id="UP001221838">
    <property type="component" value="Unassembled WGS sequence"/>
</dbReference>
<dbReference type="RefSeq" id="WP_272142813.1">
    <property type="nucleotide sequence ID" value="NZ_JAQNDM010000002.1"/>
</dbReference>
<protein>
    <submittedName>
        <fullName evidence="1">Double-CXXCG motif protein</fullName>
    </submittedName>
</protein>
<organism evidence="1 2">
    <name type="scientific">Stigmatella ashevillensis</name>
    <dbReference type="NCBI Taxonomy" id="2995309"/>
    <lineage>
        <taxon>Bacteria</taxon>
        <taxon>Pseudomonadati</taxon>
        <taxon>Myxococcota</taxon>
        <taxon>Myxococcia</taxon>
        <taxon>Myxococcales</taxon>
        <taxon>Cystobacterineae</taxon>
        <taxon>Archangiaceae</taxon>
        <taxon>Stigmatella</taxon>
    </lineage>
</organism>
<proteinExistence type="predicted"/>
<dbReference type="Pfam" id="PF09535">
    <property type="entry name" value="Gmx_para_CXXCG"/>
    <property type="match status" value="1"/>
</dbReference>
<gene>
    <name evidence="1" type="ORF">POL68_29710</name>
</gene>
<dbReference type="InterPro" id="IPR011750">
    <property type="entry name" value="Gmx_para_CXXCG"/>
</dbReference>